<organism evidence="1 2">
    <name type="scientific">Candidatus Edwardsbacteria bacterium GWF2_54_11</name>
    <dbReference type="NCBI Taxonomy" id="1817851"/>
    <lineage>
        <taxon>Bacteria</taxon>
        <taxon>Candidatus Edwardsiibacteriota</taxon>
    </lineage>
</organism>
<dbReference type="Proteomes" id="UP000177230">
    <property type="component" value="Unassembled WGS sequence"/>
</dbReference>
<reference evidence="1 2" key="1">
    <citation type="journal article" date="2016" name="Nat. Commun.">
        <title>Thousands of microbial genomes shed light on interconnected biogeochemical processes in an aquifer system.</title>
        <authorList>
            <person name="Anantharaman K."/>
            <person name="Brown C.T."/>
            <person name="Hug L.A."/>
            <person name="Sharon I."/>
            <person name="Castelle C.J."/>
            <person name="Probst A.J."/>
            <person name="Thomas B.C."/>
            <person name="Singh A."/>
            <person name="Wilkins M.J."/>
            <person name="Karaoz U."/>
            <person name="Brodie E.L."/>
            <person name="Williams K.H."/>
            <person name="Hubbard S.S."/>
            <person name="Banfield J.F."/>
        </authorList>
    </citation>
    <scope>NUCLEOTIDE SEQUENCE [LARGE SCALE GENOMIC DNA]</scope>
</reference>
<comment type="caution">
    <text evidence="1">The sequence shown here is derived from an EMBL/GenBank/DDBJ whole genome shotgun (WGS) entry which is preliminary data.</text>
</comment>
<accession>A0A1F5R7Z1</accession>
<sequence length="280" mass="32748">MFIMKRYLLLFILILSVSPIVNALDLKGTFWTDESNAYFFFQDTTVLFEHGGRADKFKYLIKNDSLYLFKNYWIDKDSIKHIQSYGLICGIKSKDSLSLRPYLPVDNEWEKDIIDPVLTDTMKTSRFYNVEKYYDPSLLVFDKLYFMLNEYDYKVEIIIDKNRNYYYHGKGDIKNKGYYQGIISDSLFKVLGNLLEKSCLRLITLEPVCYDIDTTGKVSNIIFVKDGPDYTLNLYVDKEIINLQGNSLPYVAKNLFNFLSKSNRDVKLLKSKSAKKAFGQ</sequence>
<gene>
    <name evidence="1" type="ORF">A2024_09155</name>
</gene>
<proteinExistence type="predicted"/>
<evidence type="ECO:0000313" key="2">
    <source>
        <dbReference type="Proteomes" id="UP000177230"/>
    </source>
</evidence>
<dbReference type="EMBL" id="MFFM01000038">
    <property type="protein sequence ID" value="OGF10505.1"/>
    <property type="molecule type" value="Genomic_DNA"/>
</dbReference>
<evidence type="ECO:0000313" key="1">
    <source>
        <dbReference type="EMBL" id="OGF10505.1"/>
    </source>
</evidence>
<name>A0A1F5R7Z1_9BACT</name>
<dbReference type="AlphaFoldDB" id="A0A1F5R7Z1"/>
<protein>
    <submittedName>
        <fullName evidence="1">Uncharacterized protein</fullName>
    </submittedName>
</protein>